<feature type="domain" description="Tyrosine specific protein phosphatases" evidence="15">
    <location>
        <begin position="1434"/>
        <end position="1508"/>
    </location>
</feature>
<dbReference type="PROSITE" id="PS50853">
    <property type="entry name" value="FN3"/>
    <property type="match status" value="6"/>
</dbReference>
<evidence type="ECO:0000256" key="5">
    <source>
        <dbReference type="ARBA" id="ARBA00022737"/>
    </source>
</evidence>
<name>A0A6A7G6Z0_9CRUS</name>
<organism evidence="17">
    <name type="scientific">Hirondellea gigas</name>
    <dbReference type="NCBI Taxonomy" id="1518452"/>
    <lineage>
        <taxon>Eukaryota</taxon>
        <taxon>Metazoa</taxon>
        <taxon>Ecdysozoa</taxon>
        <taxon>Arthropoda</taxon>
        <taxon>Crustacea</taxon>
        <taxon>Multicrustacea</taxon>
        <taxon>Malacostraca</taxon>
        <taxon>Eumalacostraca</taxon>
        <taxon>Peracarida</taxon>
        <taxon>Amphipoda</taxon>
        <taxon>Amphilochidea</taxon>
        <taxon>Lysianassida</taxon>
        <taxon>Lysianassidira</taxon>
        <taxon>Lysianassoidea</taxon>
        <taxon>Lysianassidae</taxon>
        <taxon>Hirondellea</taxon>
    </lineage>
</organism>
<dbReference type="InterPro" id="IPR041201">
    <property type="entry name" value="PTPRJ_TM"/>
</dbReference>
<dbReference type="PANTHER" id="PTHR46957:SF3">
    <property type="entry name" value="CYTOKINE RECEPTOR"/>
    <property type="match status" value="1"/>
</dbReference>
<dbReference type="PROSITE" id="PS50056">
    <property type="entry name" value="TYR_PHOSPHATASE_2"/>
    <property type="match status" value="1"/>
</dbReference>
<evidence type="ECO:0000256" key="11">
    <source>
        <dbReference type="ARBA" id="ARBA00051722"/>
    </source>
</evidence>
<dbReference type="EMBL" id="IACT01007805">
    <property type="protein sequence ID" value="LAC26917.1"/>
    <property type="molecule type" value="mRNA"/>
</dbReference>
<feature type="domain" description="Fibronectin type-III" evidence="16">
    <location>
        <begin position="484"/>
        <end position="573"/>
    </location>
</feature>
<dbReference type="PROSITE" id="PS50055">
    <property type="entry name" value="TYR_PHOSPHATASE_PTP"/>
    <property type="match status" value="1"/>
</dbReference>
<accession>A0A6A7G6Z0</accession>
<dbReference type="PRINTS" id="PR00700">
    <property type="entry name" value="PRTYPHPHTASE"/>
</dbReference>
<feature type="transmembrane region" description="Helical" evidence="12">
    <location>
        <begin position="1187"/>
        <end position="1208"/>
    </location>
</feature>
<dbReference type="Gene3D" id="2.60.40.10">
    <property type="entry name" value="Immunoglobulins"/>
    <property type="match status" value="9"/>
</dbReference>
<feature type="signal peptide" evidence="13">
    <location>
        <begin position="1"/>
        <end position="35"/>
    </location>
</feature>
<dbReference type="Pfam" id="PF18861">
    <property type="entry name" value="PTP_tm"/>
    <property type="match status" value="1"/>
</dbReference>
<evidence type="ECO:0000256" key="4">
    <source>
        <dbReference type="ARBA" id="ARBA00022729"/>
    </source>
</evidence>
<dbReference type="InterPro" id="IPR036116">
    <property type="entry name" value="FN3_sf"/>
</dbReference>
<feature type="chain" id="PRO_5025526592" description="protein-tyrosine-phosphatase" evidence="13">
    <location>
        <begin position="36"/>
        <end position="1550"/>
    </location>
</feature>
<evidence type="ECO:0000256" key="3">
    <source>
        <dbReference type="ARBA" id="ARBA00022692"/>
    </source>
</evidence>
<dbReference type="SMART" id="SM00194">
    <property type="entry name" value="PTPc"/>
    <property type="match status" value="1"/>
</dbReference>
<comment type="catalytic activity">
    <reaction evidence="11">
        <text>O-phospho-L-tyrosyl-[protein] + H2O = L-tyrosyl-[protein] + phosphate</text>
        <dbReference type="Rhea" id="RHEA:10684"/>
        <dbReference type="Rhea" id="RHEA-COMP:10136"/>
        <dbReference type="Rhea" id="RHEA-COMP:20101"/>
        <dbReference type="ChEBI" id="CHEBI:15377"/>
        <dbReference type="ChEBI" id="CHEBI:43474"/>
        <dbReference type="ChEBI" id="CHEBI:46858"/>
        <dbReference type="ChEBI" id="CHEBI:61978"/>
        <dbReference type="EC" id="3.1.3.48"/>
    </reaction>
</comment>
<feature type="domain" description="Fibronectin type-III" evidence="16">
    <location>
        <begin position="118"/>
        <end position="209"/>
    </location>
</feature>
<dbReference type="CDD" id="cd00063">
    <property type="entry name" value="FN3"/>
    <property type="match status" value="9"/>
</dbReference>
<keyword evidence="7" id="KW-0904">Protein phosphatase</keyword>
<dbReference type="GO" id="GO:0004725">
    <property type="term" value="F:protein tyrosine phosphatase activity"/>
    <property type="evidence" value="ECO:0007669"/>
    <property type="project" value="UniProtKB-EC"/>
</dbReference>
<dbReference type="SMART" id="SM00060">
    <property type="entry name" value="FN3"/>
    <property type="match status" value="11"/>
</dbReference>
<dbReference type="GO" id="GO:0016020">
    <property type="term" value="C:membrane"/>
    <property type="evidence" value="ECO:0007669"/>
    <property type="project" value="UniProtKB-SubCell"/>
</dbReference>
<dbReference type="InterPro" id="IPR003595">
    <property type="entry name" value="Tyr_Pase_cat"/>
</dbReference>
<evidence type="ECO:0000256" key="9">
    <source>
        <dbReference type="ARBA" id="ARBA00023136"/>
    </source>
</evidence>
<keyword evidence="8 12" id="KW-1133">Transmembrane helix</keyword>
<evidence type="ECO:0000256" key="8">
    <source>
        <dbReference type="ARBA" id="ARBA00022989"/>
    </source>
</evidence>
<evidence type="ECO:0000256" key="12">
    <source>
        <dbReference type="SAM" id="Phobius"/>
    </source>
</evidence>
<evidence type="ECO:0000256" key="1">
    <source>
        <dbReference type="ARBA" id="ARBA00004479"/>
    </source>
</evidence>
<evidence type="ECO:0000256" key="2">
    <source>
        <dbReference type="ARBA" id="ARBA00013064"/>
    </source>
</evidence>
<dbReference type="PANTHER" id="PTHR46957">
    <property type="entry name" value="CYTOKINE RECEPTOR"/>
    <property type="match status" value="1"/>
</dbReference>
<dbReference type="InterPro" id="IPR029021">
    <property type="entry name" value="Prot-tyrosine_phosphatase-like"/>
</dbReference>
<dbReference type="SMART" id="SM00404">
    <property type="entry name" value="PTPc_motif"/>
    <property type="match status" value="1"/>
</dbReference>
<keyword evidence="9 12" id="KW-0472">Membrane</keyword>
<feature type="domain" description="Fibronectin type-III" evidence="16">
    <location>
        <begin position="574"/>
        <end position="663"/>
    </location>
</feature>
<dbReference type="FunFam" id="3.90.190.10:FF:000009">
    <property type="entry name" value="Receptor-type tyrosine-protein phosphatase beta"/>
    <property type="match status" value="1"/>
</dbReference>
<dbReference type="SUPFAM" id="SSF49265">
    <property type="entry name" value="Fibronectin type III"/>
    <property type="match status" value="6"/>
</dbReference>
<keyword evidence="6" id="KW-0378">Hydrolase</keyword>
<evidence type="ECO:0000256" key="10">
    <source>
        <dbReference type="ARBA" id="ARBA00023180"/>
    </source>
</evidence>
<keyword evidence="5" id="KW-0677">Repeat</keyword>
<dbReference type="InterPro" id="IPR013783">
    <property type="entry name" value="Ig-like_fold"/>
</dbReference>
<dbReference type="Pfam" id="PF00102">
    <property type="entry name" value="Y_phosphatase"/>
    <property type="match status" value="1"/>
</dbReference>
<dbReference type="Gene3D" id="3.90.190.10">
    <property type="entry name" value="Protein tyrosine phosphatase superfamily"/>
    <property type="match status" value="1"/>
</dbReference>
<dbReference type="GO" id="GO:0048666">
    <property type="term" value="P:neuron development"/>
    <property type="evidence" value="ECO:0007669"/>
    <property type="project" value="UniProtKB-ARBA"/>
</dbReference>
<feature type="domain" description="Tyrosine-protein phosphatase" evidence="14">
    <location>
        <begin position="1262"/>
        <end position="1517"/>
    </location>
</feature>
<dbReference type="PROSITE" id="PS00383">
    <property type="entry name" value="TYR_PHOSPHATASE_1"/>
    <property type="match status" value="1"/>
</dbReference>
<dbReference type="EC" id="3.1.3.48" evidence="2"/>
<evidence type="ECO:0000259" key="14">
    <source>
        <dbReference type="PROSITE" id="PS50055"/>
    </source>
</evidence>
<proteinExistence type="evidence at transcript level"/>
<dbReference type="Pfam" id="PF00041">
    <property type="entry name" value="fn3"/>
    <property type="match status" value="9"/>
</dbReference>
<dbReference type="InterPro" id="IPR016130">
    <property type="entry name" value="Tyr_Pase_AS"/>
</dbReference>
<feature type="domain" description="Fibronectin type-III" evidence="16">
    <location>
        <begin position="854"/>
        <end position="945"/>
    </location>
</feature>
<protein>
    <recommendedName>
        <fullName evidence="2">protein-tyrosine-phosphatase</fullName>
        <ecNumber evidence="2">3.1.3.48</ecNumber>
    </recommendedName>
</protein>
<reference evidence="17" key="1">
    <citation type="submission" date="2017-11" db="EMBL/GenBank/DDBJ databases">
        <title>The sensing device of the deep-sea amphipod.</title>
        <authorList>
            <person name="Kobayashi H."/>
            <person name="Nagahama T."/>
            <person name="Arai W."/>
            <person name="Sasagawa Y."/>
            <person name="Umeda M."/>
            <person name="Hayashi T."/>
            <person name="Nikaido I."/>
            <person name="Watanabe H."/>
            <person name="Oguri K."/>
            <person name="Kitazato H."/>
            <person name="Fujioka K."/>
            <person name="Kido Y."/>
            <person name="Takami H."/>
        </authorList>
    </citation>
    <scope>NUCLEOTIDE SEQUENCE</scope>
    <source>
        <tissue evidence="17">Whole body</tissue>
    </source>
</reference>
<keyword evidence="4 13" id="KW-0732">Signal</keyword>
<dbReference type="InterPro" id="IPR000242">
    <property type="entry name" value="PTP_cat"/>
</dbReference>
<evidence type="ECO:0000256" key="13">
    <source>
        <dbReference type="SAM" id="SignalP"/>
    </source>
</evidence>
<keyword evidence="3 12" id="KW-0812">Transmembrane</keyword>
<sequence>MFDWMPHSRRKRRRKMDQVYFSILLLSCLASQVRCSEVVIQIPEEHIKDQDGYYRLDYWPPQGSPRPNTTFTPQEVARGVKLSHAQPGMRYDFELYYSNATINDWATWTATITTVPAPPQNLNITVRKGKMALVTWEPPNSGYSAFKLKVIPLSEPQRSIRNVIVTEDQLPFPLWELTPGATYELQLHTMYEKKESDAFISSNFTTRPYAPGRFIVWYRNETTMLVLWQPPYPAGIYSHYRVSIDPPDAVESVLNVEKEGEPPGPAQAAFHGLVPGRAYNITVETVSEKMVSVATTQEYHTIPPPPRNVTFDIRRLTSDSFVVRWQAPKIKGEFDRYQLSLRVKKQAPIIVDSTAMREAEFSNGIEPGRTYTVLVKTVAVNVASWPTSGNVTTRPLPVSKLTLRENSTTGQVQLTWRPNNSSQQDQYKVIYQEVETFNGDSRTLLTTETGMSTELYPGRNYTVLVYALSNSVESRPDSRNILTKPASPIIEDLQPMPRGLNVSWKSDVTSRQDKYAVEISRNDTDETDTRQTTLNHALLKDLYPGAGYELKVYAISNGLWSEPHVYFQAVYPNSVRNLSITKTTNTTVELVWDPPLDSIFSHYVVRYRSSENGRWQEPPPANTSSAVVTGLLPGEKYFLQVRAVSYRVESLTPAEIVYTVPPNPVRSVVPVLDSQNITLEWPRPDGRIDDYTVIWWQTGQPDRKASKKIPGSQATEGISRKLSVLIGELKPGHIYNFEIYTTANTLNSDKFVLTTRTKPVITSEISIVTSPQETTAFTVRYTPTPHSVSAFDTYRFMLSDVETIIKEKDASDPSRKITFEDLIPGHLYNITAWTVSGNVTSFPLHRQDRLYPEPVRNISSSYLYDTSIALEWQKPKGEYDSFEIKHLNADDQLITNYTTWERITIEGLRPHRRYTFTVLTRAGSAGSSILRQSVPVSATFTTSESIPGMVQEFVPVNVHPNRIDFRWTLSAEEKNGVLHRYVISYHAKGSSHVTAKDFPSSERTGSISGLVPGHRYVFTIQAWNNKGPGLSRVWEQTMPIDAPPQPSDQVIPTEMGRGSRTITVRYRKNYFSEKNGGVIGYAVIVAEDDTKDTSSLDLLTWWDVQGYSRWPPYQAINPYYPFNGTTVEDFVIGSDKNCPNSREFCNGPLKPGSSYKIKIRAYTALDKFTDTRYSHTISTEFESSNTALAVAIPVLLLVVFAVGVVAVVKWRKTGPFVKRASETNPRDDVSISDSIIETSRPVELCKFVEHYRHMSRDSDYRFTEEYEALRNVGRGLACGAADLPVNRPKNRFTNILPYDHSRFMLQATDDEEGSDYINANYVSGFNSPREFIVTQGALVSTRDDYWRMCWESNSRAIVMLTRCIEKGREKCDHYWPYDMQPVYYGDIKVIIVNESHYTDWNITEFAVSKGDLTRIIRHFHFTTWPDFGVPDPPQALVRFVRAFRESVPPDHRPIVVHCSAGVGRSGTFIALDRILQSIRVSDYVDIFGIVYEMRRERTCMVQNEQQYICIHQCLMVVIQGLENHGLNTRTIEAHSNRAYEDDEGIAEAGM</sequence>
<evidence type="ECO:0000259" key="15">
    <source>
        <dbReference type="PROSITE" id="PS50056"/>
    </source>
</evidence>
<dbReference type="InterPro" id="IPR000387">
    <property type="entry name" value="Tyr_Pase_dom"/>
</dbReference>
<evidence type="ECO:0000256" key="7">
    <source>
        <dbReference type="ARBA" id="ARBA00022912"/>
    </source>
</evidence>
<feature type="domain" description="Fibronectin type-III" evidence="16">
    <location>
        <begin position="210"/>
        <end position="305"/>
    </location>
</feature>
<dbReference type="CDD" id="cd14548">
    <property type="entry name" value="R3-PTPc"/>
    <property type="match status" value="1"/>
</dbReference>
<evidence type="ECO:0000256" key="6">
    <source>
        <dbReference type="ARBA" id="ARBA00022801"/>
    </source>
</evidence>
<feature type="domain" description="Fibronectin type-III" evidence="16">
    <location>
        <begin position="946"/>
        <end position="1045"/>
    </location>
</feature>
<keyword evidence="10" id="KW-0325">Glycoprotein</keyword>
<evidence type="ECO:0000313" key="17">
    <source>
        <dbReference type="EMBL" id="LAC26917.1"/>
    </source>
</evidence>
<dbReference type="SUPFAM" id="SSF52799">
    <property type="entry name" value="(Phosphotyrosine protein) phosphatases II"/>
    <property type="match status" value="1"/>
</dbReference>
<comment type="subcellular location">
    <subcellularLocation>
        <location evidence="1">Membrane</location>
        <topology evidence="1">Single-pass type I membrane protein</topology>
    </subcellularLocation>
</comment>
<evidence type="ECO:0000259" key="16">
    <source>
        <dbReference type="PROSITE" id="PS50853"/>
    </source>
</evidence>
<dbReference type="InterPro" id="IPR050713">
    <property type="entry name" value="RTP_Phos/Ushers"/>
</dbReference>
<dbReference type="InterPro" id="IPR003961">
    <property type="entry name" value="FN3_dom"/>
</dbReference>